<evidence type="ECO:0000256" key="1">
    <source>
        <dbReference type="ARBA" id="ARBA00001946"/>
    </source>
</evidence>
<evidence type="ECO:0000313" key="6">
    <source>
        <dbReference type="Proteomes" id="UP000055060"/>
    </source>
</evidence>
<dbReference type="RefSeq" id="WP_075072647.1">
    <property type="nucleotide sequence ID" value="NZ_DF967972.1"/>
</dbReference>
<dbReference type="InterPro" id="IPR000086">
    <property type="entry name" value="NUDIX_hydrolase_dom"/>
</dbReference>
<dbReference type="PRINTS" id="PR00502">
    <property type="entry name" value="NUDIXFAMILY"/>
</dbReference>
<dbReference type="PROSITE" id="PS51462">
    <property type="entry name" value="NUDIX"/>
    <property type="match status" value="1"/>
</dbReference>
<dbReference type="AlphaFoldDB" id="A0A0S7BFF1"/>
<dbReference type="OrthoDB" id="9787476at2"/>
<dbReference type="InterPro" id="IPR020084">
    <property type="entry name" value="NUDIX_hydrolase_CS"/>
</dbReference>
<evidence type="ECO:0000313" key="5">
    <source>
        <dbReference type="EMBL" id="GAP13299.1"/>
    </source>
</evidence>
<dbReference type="SUPFAM" id="SSF55811">
    <property type="entry name" value="Nudix"/>
    <property type="match status" value="1"/>
</dbReference>
<dbReference type="InterPro" id="IPR015797">
    <property type="entry name" value="NUDIX_hydrolase-like_dom_sf"/>
</dbReference>
<name>A0A0S7BFF1_9CHLR</name>
<dbReference type="PROSITE" id="PS00893">
    <property type="entry name" value="NUDIX_BOX"/>
    <property type="match status" value="1"/>
</dbReference>
<evidence type="ECO:0000256" key="2">
    <source>
        <dbReference type="ARBA" id="ARBA00022801"/>
    </source>
</evidence>
<dbReference type="STRING" id="360412.LARV_01052"/>
<reference evidence="5" key="1">
    <citation type="submission" date="2015-07" db="EMBL/GenBank/DDBJ databases">
        <title>Draft Genome Sequences of Anaerolinea thermolimosa IMO-1, Bellilinea caldifistulae GOMI-1, Leptolinea tardivitalis YMTK-2, Levilinea saccharolytica KIBI-1,Longilinea arvoryzae KOME-1, Previously Described as Members of the Anaerolineaceae (Chloroflexi).</title>
        <authorList>
            <person name="Sekiguchi Y."/>
            <person name="Ohashi A."/>
            <person name="Matsuura N."/>
            <person name="Tourlousse M.D."/>
        </authorList>
    </citation>
    <scope>NUCLEOTIDE SEQUENCE [LARGE SCALE GENOMIC DNA]</scope>
    <source>
        <strain evidence="5">KOME-1</strain>
    </source>
</reference>
<keyword evidence="2 3" id="KW-0378">Hydrolase</keyword>
<keyword evidence="6" id="KW-1185">Reference proteome</keyword>
<dbReference type="Proteomes" id="UP000055060">
    <property type="component" value="Unassembled WGS sequence"/>
</dbReference>
<comment type="cofactor">
    <cofactor evidence="1">
        <name>Mg(2+)</name>
        <dbReference type="ChEBI" id="CHEBI:18420"/>
    </cofactor>
</comment>
<dbReference type="InterPro" id="IPR020476">
    <property type="entry name" value="Nudix_hydrolase"/>
</dbReference>
<feature type="domain" description="Nudix hydrolase" evidence="4">
    <location>
        <begin position="15"/>
        <end position="147"/>
    </location>
</feature>
<dbReference type="EMBL" id="DF967972">
    <property type="protein sequence ID" value="GAP13299.1"/>
    <property type="molecule type" value="Genomic_DNA"/>
</dbReference>
<dbReference type="Gene3D" id="3.90.79.10">
    <property type="entry name" value="Nucleoside Triphosphate Pyrophosphohydrolase"/>
    <property type="match status" value="1"/>
</dbReference>
<comment type="similarity">
    <text evidence="3">Belongs to the Nudix hydrolase family.</text>
</comment>
<evidence type="ECO:0000256" key="3">
    <source>
        <dbReference type="RuleBase" id="RU003476"/>
    </source>
</evidence>
<sequence length="160" mass="17521">MGYLQDLRALVGHRPLILPGACALLIDPCGRLLMHRRLDNGLYGIPGGTMEPGERLEETARRETLEETGYAAGELRLLGVYSGPALFYCYPNGDETYHVTAAYICTDFKPVSTDLDGESLSPEFFPLVSLPEAVSPPIVPILRDLQALWLPKQNAADAHP</sequence>
<protein>
    <submittedName>
        <fullName evidence="5">ADP-ribose pyrophosphatase</fullName>
    </submittedName>
</protein>
<evidence type="ECO:0000259" key="4">
    <source>
        <dbReference type="PROSITE" id="PS51462"/>
    </source>
</evidence>
<dbReference type="Pfam" id="PF00293">
    <property type="entry name" value="NUDIX"/>
    <property type="match status" value="1"/>
</dbReference>
<dbReference type="PANTHER" id="PTHR43046">
    <property type="entry name" value="GDP-MANNOSE MANNOSYL HYDROLASE"/>
    <property type="match status" value="1"/>
</dbReference>
<organism evidence="5">
    <name type="scientific">Longilinea arvoryzae</name>
    <dbReference type="NCBI Taxonomy" id="360412"/>
    <lineage>
        <taxon>Bacteria</taxon>
        <taxon>Bacillati</taxon>
        <taxon>Chloroflexota</taxon>
        <taxon>Anaerolineae</taxon>
        <taxon>Anaerolineales</taxon>
        <taxon>Anaerolineaceae</taxon>
        <taxon>Longilinea</taxon>
    </lineage>
</organism>
<proteinExistence type="inferred from homology"/>
<dbReference type="GO" id="GO:0016787">
    <property type="term" value="F:hydrolase activity"/>
    <property type="evidence" value="ECO:0007669"/>
    <property type="project" value="UniProtKB-KW"/>
</dbReference>
<dbReference type="CDD" id="cd04677">
    <property type="entry name" value="NUDIX_Hydrolase"/>
    <property type="match status" value="1"/>
</dbReference>
<dbReference type="PANTHER" id="PTHR43046:SF2">
    <property type="entry name" value="8-OXO-DGTP DIPHOSPHATASE-RELATED"/>
    <property type="match status" value="1"/>
</dbReference>
<gene>
    <name evidence="5" type="ORF">LARV_01052</name>
</gene>
<accession>A0A0S7BFF1</accession>